<feature type="transmembrane region" description="Helical" evidence="2">
    <location>
        <begin position="39"/>
        <end position="67"/>
    </location>
</feature>
<accession>A0A3S5A4B4</accession>
<feature type="compositionally biased region" description="Polar residues" evidence="1">
    <location>
        <begin position="164"/>
        <end position="189"/>
    </location>
</feature>
<keyword evidence="2" id="KW-0812">Transmembrane</keyword>
<feature type="transmembrane region" description="Helical" evidence="2">
    <location>
        <begin position="6"/>
        <end position="27"/>
    </location>
</feature>
<evidence type="ECO:0000313" key="3">
    <source>
        <dbReference type="EMBL" id="VEL19474.1"/>
    </source>
</evidence>
<evidence type="ECO:0000256" key="2">
    <source>
        <dbReference type="SAM" id="Phobius"/>
    </source>
</evidence>
<keyword evidence="2" id="KW-1133">Transmembrane helix</keyword>
<dbReference type="EMBL" id="CAAALY010041727">
    <property type="protein sequence ID" value="VEL19474.1"/>
    <property type="molecule type" value="Genomic_DNA"/>
</dbReference>
<comment type="caution">
    <text evidence="3">The sequence shown here is derived from an EMBL/GenBank/DDBJ whole genome shotgun (WGS) entry which is preliminary data.</text>
</comment>
<evidence type="ECO:0000313" key="4">
    <source>
        <dbReference type="Proteomes" id="UP000784294"/>
    </source>
</evidence>
<dbReference type="Proteomes" id="UP000784294">
    <property type="component" value="Unassembled WGS sequence"/>
</dbReference>
<proteinExistence type="predicted"/>
<feature type="non-terminal residue" evidence="3">
    <location>
        <position position="258"/>
    </location>
</feature>
<sequence length="258" mass="26088">AAAAGIAEAVAAAAGIAEAVAAAAGIAEVVAAAAGIAEAVVAVAAGAVVAVAAGAVVAVAGAVAAIVVEAAVAAGTVELARVVGTPAVVVAKAIVVALKEDLVRASYHEEYIIILVVDCLDGSNLGAPAPFSYACTPYPLHAFLPNSPPTYAHLCYIMKVSKSSGSIGNSTPKTSRCSPDGRSSVSPDSTKGDHLELASTSSSTGIRTKDNDSFEGSTSTPEDEHSQSLHCDSSFFNVSRFEEKEELRHLNDRFAFYI</sequence>
<keyword evidence="4" id="KW-1185">Reference proteome</keyword>
<feature type="non-terminal residue" evidence="3">
    <location>
        <position position="1"/>
    </location>
</feature>
<keyword evidence="2" id="KW-0472">Membrane</keyword>
<dbReference type="AlphaFoldDB" id="A0A3S5A4B4"/>
<name>A0A3S5A4B4_9PLAT</name>
<feature type="region of interest" description="Disordered" evidence="1">
    <location>
        <begin position="164"/>
        <end position="228"/>
    </location>
</feature>
<reference evidence="3" key="1">
    <citation type="submission" date="2018-11" db="EMBL/GenBank/DDBJ databases">
        <authorList>
            <consortium name="Pathogen Informatics"/>
        </authorList>
    </citation>
    <scope>NUCLEOTIDE SEQUENCE</scope>
</reference>
<protein>
    <submittedName>
        <fullName evidence="3">Uncharacterized protein</fullName>
    </submittedName>
</protein>
<gene>
    <name evidence="3" type="ORF">PXEA_LOCUS12914</name>
</gene>
<evidence type="ECO:0000256" key="1">
    <source>
        <dbReference type="SAM" id="MobiDB-lite"/>
    </source>
</evidence>
<organism evidence="3 4">
    <name type="scientific">Protopolystoma xenopodis</name>
    <dbReference type="NCBI Taxonomy" id="117903"/>
    <lineage>
        <taxon>Eukaryota</taxon>
        <taxon>Metazoa</taxon>
        <taxon>Spiralia</taxon>
        <taxon>Lophotrochozoa</taxon>
        <taxon>Platyhelminthes</taxon>
        <taxon>Monogenea</taxon>
        <taxon>Polyopisthocotylea</taxon>
        <taxon>Polystomatidea</taxon>
        <taxon>Polystomatidae</taxon>
        <taxon>Protopolystoma</taxon>
    </lineage>
</organism>